<gene>
    <name evidence="9" type="ORF">BJG266_LOCUS18888</name>
    <name evidence="8" type="ORF">QVE165_LOCUS12995</name>
</gene>
<protein>
    <recommendedName>
        <fullName evidence="6">Mitochondrial inner membrane protease ATP23</fullName>
        <ecNumber evidence="6">3.4.24.-</ecNumber>
    </recommendedName>
</protein>
<dbReference type="GO" id="GO:0033615">
    <property type="term" value="P:mitochondrial proton-transporting ATP synthase complex assembly"/>
    <property type="evidence" value="ECO:0007669"/>
    <property type="project" value="TreeGrafter"/>
</dbReference>
<keyword evidence="4 6" id="KW-0378">Hydrolase</keyword>
<evidence type="ECO:0000313" key="8">
    <source>
        <dbReference type="EMBL" id="CAF0964476.1"/>
    </source>
</evidence>
<comment type="caution">
    <text evidence="8">The sequence shown here is derived from an EMBL/GenBank/DDBJ whole genome shotgun (WGS) entry which is preliminary data.</text>
</comment>
<dbReference type="EC" id="3.4.24.-" evidence="6"/>
<dbReference type="GO" id="GO:0034982">
    <property type="term" value="P:mitochondrial protein processing"/>
    <property type="evidence" value="ECO:0007669"/>
    <property type="project" value="TreeGrafter"/>
</dbReference>
<dbReference type="InterPro" id="IPR019165">
    <property type="entry name" value="Peptidase_M76_ATP23"/>
</dbReference>
<evidence type="ECO:0000256" key="7">
    <source>
        <dbReference type="SAM" id="MobiDB-lite"/>
    </source>
</evidence>
<dbReference type="AlphaFoldDB" id="A0A814ECC4"/>
<keyword evidence="10" id="KW-1185">Reference proteome</keyword>
<dbReference type="PANTHER" id="PTHR21711">
    <property type="entry name" value="MITOCHONDRIAL INNER MEMBRANE PROTEASE"/>
    <property type="match status" value="1"/>
</dbReference>
<evidence type="ECO:0000256" key="5">
    <source>
        <dbReference type="ARBA" id="ARBA00023049"/>
    </source>
</evidence>
<evidence type="ECO:0000256" key="4">
    <source>
        <dbReference type="ARBA" id="ARBA00022801"/>
    </source>
</evidence>
<dbReference type="EMBL" id="CAJNOI010000099">
    <property type="protein sequence ID" value="CAF1056060.1"/>
    <property type="molecule type" value="Genomic_DNA"/>
</dbReference>
<dbReference type="Pfam" id="PF09768">
    <property type="entry name" value="Peptidase_M76"/>
    <property type="match status" value="1"/>
</dbReference>
<evidence type="ECO:0000256" key="3">
    <source>
        <dbReference type="ARBA" id="ARBA00022723"/>
    </source>
</evidence>
<keyword evidence="3 6" id="KW-0479">Metal-binding</keyword>
<reference evidence="8" key="1">
    <citation type="submission" date="2021-02" db="EMBL/GenBank/DDBJ databases">
        <authorList>
            <person name="Nowell W R."/>
        </authorList>
    </citation>
    <scope>NUCLEOTIDE SEQUENCE</scope>
</reference>
<dbReference type="Proteomes" id="UP000663832">
    <property type="component" value="Unassembled WGS sequence"/>
</dbReference>
<evidence type="ECO:0000256" key="6">
    <source>
        <dbReference type="RuleBase" id="RU364057"/>
    </source>
</evidence>
<dbReference type="GO" id="GO:0046872">
    <property type="term" value="F:metal ion binding"/>
    <property type="evidence" value="ECO:0007669"/>
    <property type="project" value="UniProtKB-KW"/>
</dbReference>
<sequence length="283" mass="33235">MVFENFFRTQKKSEPILPPSSPPPPAITIEKENDNRYINALKDFKPTSLEDYGYYFFPERFGHEYKLTIPQRILQLSIPFDSASRDLARKLECEKYVIKSIESNPMIKTLVQALADNNCPIDLSRHFSCEYCDNAMPTGMFDPATNQIVVCQNQIAYFDTCIITGLVQAFDYCRNKVDVHNLRHFACSQIRALNFTDCSLTKGCYVDLRVKRRYHACLEKEAVQRLRMMRSVEEKEAKQIVKDVFRPCRYDFEPFGEDPKLIAKEKFIFNDYERYKRWSKTTV</sequence>
<dbReference type="PANTHER" id="PTHR21711:SF0">
    <property type="entry name" value="MITOCHONDRIAL INNER MEMBRANE PROTEASE ATP23 HOMOLOG"/>
    <property type="match status" value="1"/>
</dbReference>
<keyword evidence="2 6" id="KW-0645">Protease</keyword>
<dbReference type="EMBL" id="CAJNOM010000066">
    <property type="protein sequence ID" value="CAF0964476.1"/>
    <property type="molecule type" value="Genomic_DNA"/>
</dbReference>
<dbReference type="GO" id="GO:0005739">
    <property type="term" value="C:mitochondrion"/>
    <property type="evidence" value="ECO:0007669"/>
    <property type="project" value="GOC"/>
</dbReference>
<keyword evidence="5 6" id="KW-0482">Metalloprotease</keyword>
<dbReference type="OrthoDB" id="285308at2759"/>
<name>A0A814ECC4_9BILA</name>
<evidence type="ECO:0000313" key="10">
    <source>
        <dbReference type="Proteomes" id="UP000663832"/>
    </source>
</evidence>
<proteinExistence type="inferred from homology"/>
<organism evidence="8 10">
    <name type="scientific">Adineta steineri</name>
    <dbReference type="NCBI Taxonomy" id="433720"/>
    <lineage>
        <taxon>Eukaryota</taxon>
        <taxon>Metazoa</taxon>
        <taxon>Spiralia</taxon>
        <taxon>Gnathifera</taxon>
        <taxon>Rotifera</taxon>
        <taxon>Eurotatoria</taxon>
        <taxon>Bdelloidea</taxon>
        <taxon>Adinetida</taxon>
        <taxon>Adinetidae</taxon>
        <taxon>Adineta</taxon>
    </lineage>
</organism>
<dbReference type="GO" id="GO:0004222">
    <property type="term" value="F:metalloendopeptidase activity"/>
    <property type="evidence" value="ECO:0007669"/>
    <property type="project" value="InterPro"/>
</dbReference>
<accession>A0A814ECC4</accession>
<evidence type="ECO:0000313" key="9">
    <source>
        <dbReference type="EMBL" id="CAF1056060.1"/>
    </source>
</evidence>
<evidence type="ECO:0000256" key="2">
    <source>
        <dbReference type="ARBA" id="ARBA00022670"/>
    </source>
</evidence>
<dbReference type="Proteomes" id="UP000663877">
    <property type="component" value="Unassembled WGS sequence"/>
</dbReference>
<comment type="similarity">
    <text evidence="1 6">Belongs to the peptidase M76 family.</text>
</comment>
<evidence type="ECO:0000256" key="1">
    <source>
        <dbReference type="ARBA" id="ARBA00009915"/>
    </source>
</evidence>
<feature type="region of interest" description="Disordered" evidence="7">
    <location>
        <begin position="1"/>
        <end position="24"/>
    </location>
</feature>